<dbReference type="Pfam" id="PF21317">
    <property type="entry name" value="BetaGal_ABD_1"/>
    <property type="match status" value="1"/>
</dbReference>
<dbReference type="InterPro" id="IPR031330">
    <property type="entry name" value="Gly_Hdrlase_35_cat"/>
</dbReference>
<evidence type="ECO:0000256" key="3">
    <source>
        <dbReference type="ARBA" id="ARBA00023295"/>
    </source>
</evidence>
<feature type="active site" description="Nucleophile" evidence="4">
    <location>
        <position position="278"/>
    </location>
</feature>
<evidence type="ECO:0000256" key="5">
    <source>
        <dbReference type="RuleBase" id="RU000675"/>
    </source>
</evidence>
<dbReference type="Pfam" id="PF21467">
    <property type="entry name" value="BetaGal_gal-bd"/>
    <property type="match status" value="1"/>
</dbReference>
<dbReference type="PROSITE" id="PS01182">
    <property type="entry name" value="GLYCOSYL_HYDROL_F35"/>
    <property type="match status" value="1"/>
</dbReference>
<evidence type="ECO:0000256" key="4">
    <source>
        <dbReference type="PIRSR" id="PIRSR006336-1"/>
    </source>
</evidence>
<protein>
    <recommendedName>
        <fullName evidence="5">Beta-galactosidase</fullName>
        <ecNumber evidence="5">3.2.1.23</ecNumber>
    </recommendedName>
</protein>
<evidence type="ECO:0000259" key="8">
    <source>
        <dbReference type="Pfam" id="PF21317"/>
    </source>
</evidence>
<dbReference type="SUPFAM" id="SSF51445">
    <property type="entry name" value="(Trans)glycosidases"/>
    <property type="match status" value="1"/>
</dbReference>
<keyword evidence="11" id="KW-1185">Reference proteome</keyword>
<dbReference type="InterPro" id="IPR026283">
    <property type="entry name" value="B-gal_1-like"/>
</dbReference>
<dbReference type="InterPro" id="IPR048913">
    <property type="entry name" value="BetaGal_gal-bd"/>
</dbReference>
<dbReference type="FunFam" id="3.20.20.80:FF:000036">
    <property type="entry name" value="Beta-galactosidase"/>
    <property type="match status" value="1"/>
</dbReference>
<dbReference type="GO" id="GO:0005975">
    <property type="term" value="P:carbohydrate metabolic process"/>
    <property type="evidence" value="ECO:0007669"/>
    <property type="project" value="InterPro"/>
</dbReference>
<dbReference type="EMBL" id="VTPC01002079">
    <property type="protein sequence ID" value="KAF2900643.1"/>
    <property type="molecule type" value="Genomic_DNA"/>
</dbReference>
<evidence type="ECO:0000256" key="2">
    <source>
        <dbReference type="ARBA" id="ARBA00022801"/>
    </source>
</evidence>
<comment type="similarity">
    <text evidence="1 6">Belongs to the glycosyl hydrolase 35 family.</text>
</comment>
<sequence length="657" mass="75861">MKRRDNTKDTKDTKMEINLDLPTLYNYYIENGSITCGLSAEQSYFTLNNKQITIISGAIHYFRVPQEYWRDRLKKMRAAGLNAIETYVPWNLHEPQPGVFDFGYGGSDFEKFLDISKFLRTAQEEDLLVIVRPGPYICSEWEFGGLPSWLLREKDMKIRTSDKTFMEHVKRYFTALLEILSEFQFTKGGPIIAFQIENEYGNTKEEDKPIDTDYLKKLKELMISKGIVELLFTSDTPSNGNWGSLPNTLITANFQTKPDVELNLLQEYQPDKPLMVMEYWTGWFDHWTEKHHTRTVKEFSDVYESILKFPASVNMYMFHGGTSWGFMNGANLDDDDGTYQPDTNSYDYDALLNEAGDYTDKYYSVQKLNEKYNDVKTLLPLPPPVTVKVAYDEIKITEQLTINELINNAEHHIKKHNLLPMEMLPINNNTGQSYGYIVYRKKNLTIPCNSYLKIEGKVCDTVMVLIDGKLKTKLLQTQADLDKFGYWKLENGLLNLGDKVYNNATLDIIVENSGRVNYGKLHQFNQKKGLWQGNVSINGVNLCDWEMIPLEFKTNWVQNLKGWHIPRFENGPAIYKGILKITRVSNDSYIYMGAWTKGIVIVNGFVLSRYLKFGPQQTIYLPGPFLKDGDNEILIFEHFIPTTTINFVANPIYANTA</sequence>
<feature type="domain" description="Glycoside hydrolase 35 catalytic" evidence="7">
    <location>
        <begin position="45"/>
        <end position="371"/>
    </location>
</feature>
<feature type="domain" description="Beta-galactosidase 1-like first all-beta" evidence="8">
    <location>
        <begin position="430"/>
        <end position="551"/>
    </location>
</feature>
<feature type="domain" description="Beta-galactosidase galactose-binding" evidence="9">
    <location>
        <begin position="572"/>
        <end position="631"/>
    </location>
</feature>
<keyword evidence="3 5" id="KW-0326">Glycosidase</keyword>
<dbReference type="Pfam" id="PF01301">
    <property type="entry name" value="Glyco_hydro_35"/>
    <property type="match status" value="1"/>
</dbReference>
<evidence type="ECO:0000259" key="7">
    <source>
        <dbReference type="Pfam" id="PF01301"/>
    </source>
</evidence>
<reference evidence="10" key="1">
    <citation type="submission" date="2019-08" db="EMBL/GenBank/DDBJ databases">
        <title>The genome of the North American firefly Photinus pyralis.</title>
        <authorList>
            <consortium name="Photinus pyralis genome working group"/>
            <person name="Fallon T.R."/>
            <person name="Sander Lower S.E."/>
            <person name="Weng J.-K."/>
        </authorList>
    </citation>
    <scope>NUCLEOTIDE SEQUENCE</scope>
    <source>
        <strain evidence="10">TRF0915ILg1</strain>
        <tissue evidence="10">Whole body</tissue>
    </source>
</reference>
<dbReference type="Proteomes" id="UP000801492">
    <property type="component" value="Unassembled WGS sequence"/>
</dbReference>
<dbReference type="InterPro" id="IPR048912">
    <property type="entry name" value="BetaGal1-like_ABD1"/>
</dbReference>
<evidence type="ECO:0000256" key="1">
    <source>
        <dbReference type="ARBA" id="ARBA00009809"/>
    </source>
</evidence>
<evidence type="ECO:0000256" key="6">
    <source>
        <dbReference type="RuleBase" id="RU003679"/>
    </source>
</evidence>
<gene>
    <name evidence="10" type="ORF">ILUMI_05541</name>
</gene>
<dbReference type="OrthoDB" id="1657402at2759"/>
<accession>A0A8K0GK04</accession>
<dbReference type="FunFam" id="2.60.120.260:FF:000049">
    <property type="entry name" value="Beta-galactosidase"/>
    <property type="match status" value="1"/>
</dbReference>
<dbReference type="PIRSF" id="PIRSF006336">
    <property type="entry name" value="B-gal"/>
    <property type="match status" value="1"/>
</dbReference>
<proteinExistence type="inferred from homology"/>
<evidence type="ECO:0000313" key="10">
    <source>
        <dbReference type="EMBL" id="KAF2900643.1"/>
    </source>
</evidence>
<dbReference type="InterPro" id="IPR008979">
    <property type="entry name" value="Galactose-bd-like_sf"/>
</dbReference>
<dbReference type="AlphaFoldDB" id="A0A8K0GK04"/>
<organism evidence="10 11">
    <name type="scientific">Ignelater luminosus</name>
    <name type="common">Cucubano</name>
    <name type="synonym">Pyrophorus luminosus</name>
    <dbReference type="NCBI Taxonomy" id="2038154"/>
    <lineage>
        <taxon>Eukaryota</taxon>
        <taxon>Metazoa</taxon>
        <taxon>Ecdysozoa</taxon>
        <taxon>Arthropoda</taxon>
        <taxon>Hexapoda</taxon>
        <taxon>Insecta</taxon>
        <taxon>Pterygota</taxon>
        <taxon>Neoptera</taxon>
        <taxon>Endopterygota</taxon>
        <taxon>Coleoptera</taxon>
        <taxon>Polyphaga</taxon>
        <taxon>Elateriformia</taxon>
        <taxon>Elateroidea</taxon>
        <taxon>Elateridae</taxon>
        <taxon>Agrypninae</taxon>
        <taxon>Pyrophorini</taxon>
        <taxon>Ignelater</taxon>
    </lineage>
</organism>
<dbReference type="EC" id="3.2.1.23" evidence="5"/>
<name>A0A8K0GK04_IGNLU</name>
<feature type="active site" description="Proton donor" evidence="4">
    <location>
        <position position="199"/>
    </location>
</feature>
<comment type="catalytic activity">
    <reaction evidence="5">
        <text>Hydrolysis of terminal non-reducing beta-D-galactose residues in beta-D-galactosides.</text>
        <dbReference type="EC" id="3.2.1.23"/>
    </reaction>
</comment>
<dbReference type="Gene3D" id="3.20.20.80">
    <property type="entry name" value="Glycosidases"/>
    <property type="match status" value="1"/>
</dbReference>
<dbReference type="InterPro" id="IPR001944">
    <property type="entry name" value="Glycoside_Hdrlase_35"/>
</dbReference>
<evidence type="ECO:0000259" key="9">
    <source>
        <dbReference type="Pfam" id="PF21467"/>
    </source>
</evidence>
<dbReference type="Gene3D" id="2.60.120.260">
    <property type="entry name" value="Galactose-binding domain-like"/>
    <property type="match status" value="2"/>
</dbReference>
<dbReference type="InterPro" id="IPR017853">
    <property type="entry name" value="GH"/>
</dbReference>
<dbReference type="SUPFAM" id="SSF49785">
    <property type="entry name" value="Galactose-binding domain-like"/>
    <property type="match status" value="1"/>
</dbReference>
<dbReference type="PANTHER" id="PTHR23421">
    <property type="entry name" value="BETA-GALACTOSIDASE RELATED"/>
    <property type="match status" value="1"/>
</dbReference>
<evidence type="ECO:0000313" key="11">
    <source>
        <dbReference type="Proteomes" id="UP000801492"/>
    </source>
</evidence>
<comment type="caution">
    <text evidence="10">The sequence shown here is derived from an EMBL/GenBank/DDBJ whole genome shotgun (WGS) entry which is preliminary data.</text>
</comment>
<keyword evidence="2 5" id="KW-0378">Hydrolase</keyword>
<dbReference type="PRINTS" id="PR00742">
    <property type="entry name" value="GLHYDRLASE35"/>
</dbReference>
<dbReference type="InterPro" id="IPR019801">
    <property type="entry name" value="Glyco_hydro_35_CS"/>
</dbReference>
<dbReference type="GO" id="GO:0004565">
    <property type="term" value="F:beta-galactosidase activity"/>
    <property type="evidence" value="ECO:0007669"/>
    <property type="project" value="UniProtKB-EC"/>
</dbReference>